<accession>A8IJ95</accession>
<reference evidence="2 3" key="1">
    <citation type="journal article" date="2007" name="Appl. Environ. Microbiol.">
        <title>Rhizobial factors required for stem nodule maturation and maintenance in Sesbania rostrata-Azorhizobium caulinodans ORS571 symbiosis.</title>
        <authorList>
            <person name="Suzuki S."/>
            <person name="Aono T."/>
            <person name="Lee KB."/>
            <person name="Suzuki T."/>
            <person name="Liu CT."/>
            <person name="Miwa H."/>
            <person name="Wakao S."/>
            <person name="Iki T."/>
            <person name="Oyaizu H."/>
        </authorList>
    </citation>
    <scope>NUCLEOTIDE SEQUENCE [LARGE SCALE GENOMIC DNA]</scope>
    <source>
        <strain evidence="3">ATCC 43989 / DSM 5975 / JCM 20966 / LMG 6465 / NBRC 14845 / NCIMB 13405 / ORS 571</strain>
    </source>
</reference>
<reference evidence="2 3" key="6">
    <citation type="journal article" date="2011" name="Appl. Environ. Microbiol.">
        <title>Involvement of the azorhizobial chromosome partition gene (parA) in the onset of bacteroid differentiation during Sesbania rostrata stem nodule development.</title>
        <authorList>
            <person name="Liu CT."/>
            <person name="Lee KB."/>
            <person name="Wang YS."/>
            <person name="Peng MH."/>
            <person name="Lee KT."/>
            <person name="Suzuki S."/>
            <person name="Suzuki T."/>
            <person name="Oyaizu H."/>
        </authorList>
    </citation>
    <scope>NUCLEOTIDE SEQUENCE [LARGE SCALE GENOMIC DNA]</scope>
    <source>
        <strain evidence="3">ATCC 43989 / DSM 5975 / JCM 20966 / LMG 6465 / NBRC 14845 / NCIMB 13405 / ORS 571</strain>
    </source>
</reference>
<dbReference type="EMBL" id="AP009384">
    <property type="protein sequence ID" value="BAF86268.1"/>
    <property type="molecule type" value="Genomic_DNA"/>
</dbReference>
<dbReference type="AlphaFoldDB" id="A8IJ95"/>
<dbReference type="STRING" id="438753.AZC_0270"/>
<dbReference type="Proteomes" id="UP000000270">
    <property type="component" value="Chromosome"/>
</dbReference>
<dbReference type="Gene3D" id="3.40.50.720">
    <property type="entry name" value="NAD(P)-binding Rossmann-like Domain"/>
    <property type="match status" value="1"/>
</dbReference>
<proteinExistence type="predicted"/>
<dbReference type="KEGG" id="azc:AZC_0270"/>
<dbReference type="InterPro" id="IPR036291">
    <property type="entry name" value="NAD(P)-bd_dom_sf"/>
</dbReference>
<protein>
    <submittedName>
        <fullName evidence="2">NADp oxidoreductase</fullName>
    </submittedName>
</protein>
<dbReference type="InterPro" id="IPR028939">
    <property type="entry name" value="P5C_Rdtase_cat_N"/>
</dbReference>
<organism evidence="2 3">
    <name type="scientific">Azorhizobium caulinodans (strain ATCC 43989 / DSM 5975 / JCM 20966 / LMG 6465 / NBRC 14845 / NCIMB 13405 / ORS 571)</name>
    <dbReference type="NCBI Taxonomy" id="438753"/>
    <lineage>
        <taxon>Bacteria</taxon>
        <taxon>Pseudomonadati</taxon>
        <taxon>Pseudomonadota</taxon>
        <taxon>Alphaproteobacteria</taxon>
        <taxon>Hyphomicrobiales</taxon>
        <taxon>Xanthobacteraceae</taxon>
        <taxon>Azorhizobium</taxon>
    </lineage>
</organism>
<dbReference type="HOGENOM" id="CLU_076368_2_1_5"/>
<gene>
    <name evidence="2" type="ordered locus">AZC_0270</name>
</gene>
<keyword evidence="3" id="KW-1185">Reference proteome</keyword>
<dbReference type="Pfam" id="PF03807">
    <property type="entry name" value="F420_oxidored"/>
    <property type="match status" value="1"/>
</dbReference>
<evidence type="ECO:0000313" key="3">
    <source>
        <dbReference type="Proteomes" id="UP000000270"/>
    </source>
</evidence>
<dbReference type="SUPFAM" id="SSF51735">
    <property type="entry name" value="NAD(P)-binding Rossmann-fold domains"/>
    <property type="match status" value="1"/>
</dbReference>
<sequence>MDIAILGAGHLARLAGARWLRAGHTVRFGLANPASADVPAGETPALPFAAAAAGARVLLLALPWWDVEGALSACAPHGGRIIIDATHPLRIGAAGPELALDAATSGAEVVQALAPDAVVFKSLNALSGPALGRISHLRPVVPVAGPETPELETVRTLIMDLGGDPRHAGDLSVAALLEAPMLVRLRLVLAGQPPEEAARTLATAA</sequence>
<evidence type="ECO:0000313" key="2">
    <source>
        <dbReference type="EMBL" id="BAF86268.1"/>
    </source>
</evidence>
<reference evidence="2 3" key="5">
    <citation type="journal article" date="2010" name="Appl. Environ. Microbiol.">
        <title>phrR-like gene praR of Azorhizobium caulinodans ORS571 is essential for symbiosis with Sesbania rostrata and is involved in expression of reb genes.</title>
        <authorList>
            <person name="Akiba N."/>
            <person name="Aono T."/>
            <person name="Toyazaki H."/>
            <person name="Sato S."/>
            <person name="Oyaizu H."/>
        </authorList>
    </citation>
    <scope>NUCLEOTIDE SEQUENCE [LARGE SCALE GENOMIC DNA]</scope>
    <source>
        <strain evidence="3">ATCC 43989 / DSM 5975 / JCM 20966 / LMG 6465 / NBRC 14845 / NCIMB 13405 / ORS 571</strain>
    </source>
</reference>
<feature type="domain" description="Pyrroline-5-carboxylate reductase catalytic N-terminal" evidence="1">
    <location>
        <begin position="3"/>
        <end position="87"/>
    </location>
</feature>
<reference evidence="2 3" key="3">
    <citation type="journal article" date="2008" name="BMC Genomics">
        <title>The genome of the versatile nitrogen fixer Azorhizobium caulinodans ORS571.</title>
        <authorList>
            <person name="Lee KB."/>
            <person name="Backer P.D."/>
            <person name="Aono T."/>
            <person name="Liu CT."/>
            <person name="Suzuki S."/>
            <person name="Suzuki T."/>
            <person name="Kaneko T."/>
            <person name="Yamada M."/>
            <person name="Tabata S."/>
            <person name="Kupfer D.M."/>
            <person name="Najar F.Z."/>
            <person name="Wiley G.B."/>
            <person name="Roe B."/>
            <person name="Binnewies T.T."/>
            <person name="Ussery D.W."/>
            <person name="D'Haeze W."/>
            <person name="Herder J.D."/>
            <person name="Gevers D."/>
            <person name="Vereecke D."/>
            <person name="Holsters M."/>
            <person name="Oyaizu H."/>
        </authorList>
    </citation>
    <scope>NUCLEOTIDE SEQUENCE [LARGE SCALE GENOMIC DNA]</scope>
    <source>
        <strain evidence="3">ATCC 43989 / DSM 5975 / JCM 20966 / LMG 6465 / NBRC 14845 / NCIMB 13405 / ORS 571</strain>
    </source>
</reference>
<evidence type="ECO:0000259" key="1">
    <source>
        <dbReference type="Pfam" id="PF03807"/>
    </source>
</evidence>
<dbReference type="RefSeq" id="WP_012168801.1">
    <property type="nucleotide sequence ID" value="NC_009937.1"/>
</dbReference>
<name>A8IJ95_AZOC5</name>
<dbReference type="eggNOG" id="COG2085">
    <property type="taxonomic scope" value="Bacteria"/>
</dbReference>
<reference evidence="2 3" key="4">
    <citation type="journal article" date="2009" name="Appl. Environ. Microbiol.">
        <title>Comparative genome-wide transcriptional profiling of Azorhizobium caulinodans ORS571 grown under free-living and symbiotic conditions.</title>
        <authorList>
            <person name="Tsukada S."/>
            <person name="Aono T."/>
            <person name="Akiba N."/>
            <person name="Lee KB."/>
            <person name="Liu CT."/>
            <person name="Toyazaki H."/>
            <person name="Oyaizu H."/>
        </authorList>
    </citation>
    <scope>NUCLEOTIDE SEQUENCE [LARGE SCALE GENOMIC DNA]</scope>
    <source>
        <strain evidence="3">ATCC 43989 / DSM 5975 / JCM 20966 / LMG 6465 / NBRC 14845 / NCIMB 13405 / ORS 571</strain>
    </source>
</reference>
<reference evidence="3" key="2">
    <citation type="submission" date="2007-04" db="EMBL/GenBank/DDBJ databases">
        <title>Complete genome sequence of the nitrogen-fixing bacterium Azorhizobium caulinodans ORS571.</title>
        <authorList>
            <person name="Lee K.B."/>
            <person name="Backer P.D."/>
            <person name="Aono T."/>
            <person name="Liu C.T."/>
            <person name="Suzuki S."/>
            <person name="Suzuki T."/>
            <person name="Kaneko T."/>
            <person name="Yamada M."/>
            <person name="Tabata S."/>
            <person name="Kupfer D.M."/>
            <person name="Najar F.Z."/>
            <person name="Wiley G.B."/>
            <person name="Roe B."/>
            <person name="Binnewies T."/>
            <person name="Ussery D."/>
            <person name="Vereecke D."/>
            <person name="Gevers D."/>
            <person name="Holsters M."/>
            <person name="Oyaizu H."/>
        </authorList>
    </citation>
    <scope>NUCLEOTIDE SEQUENCE [LARGE SCALE GENOMIC DNA]</scope>
    <source>
        <strain evidence="3">ATCC 43989 / DSM 5975 / JCM 20966 / LMG 6465 / NBRC 14845 / NCIMB 13405 / ORS 571</strain>
    </source>
</reference>